<dbReference type="PANTHER" id="PTHR46470:SF2">
    <property type="entry name" value="GLYCERALDEHYDE 3-PHOSPHATE PHOSPHATASE"/>
    <property type="match status" value="1"/>
</dbReference>
<dbReference type="PANTHER" id="PTHR46470">
    <property type="entry name" value="N-ACYLNEURAMINATE-9-PHOSPHATASE"/>
    <property type="match status" value="1"/>
</dbReference>
<dbReference type="SFLD" id="SFLDS00003">
    <property type="entry name" value="Haloacid_Dehalogenase"/>
    <property type="match status" value="1"/>
</dbReference>
<sequence length="224" mass="23543">MIWLFDLDNTLVDRAAAFHGWASDLVASHGGTPDDLAALLTADGGGHAPKDHVAHAVQDRFGVDDDVDALVATMRAGIRDRIAPYDGVLEQLDALRAAGDRVGVVTNGTSHQQRGKLALTGLADRVDVVVVSGEARVEKPDPRIFDLALEALGVAPEERGDVWMVGDAEGPDVEGGRRAGLRTVWLAHGRRWTGEAEPDVVAEGPVEAVAAVRALVAATATASR</sequence>
<dbReference type="OrthoDB" id="3680851at2"/>
<dbReference type="Gene3D" id="3.40.50.1000">
    <property type="entry name" value="HAD superfamily/HAD-like"/>
    <property type="match status" value="1"/>
</dbReference>
<keyword evidence="3 5" id="KW-0378">Hydrolase</keyword>
<dbReference type="SUPFAM" id="SSF56784">
    <property type="entry name" value="HAD-like"/>
    <property type="match status" value="1"/>
</dbReference>
<dbReference type="PRINTS" id="PR00413">
    <property type="entry name" value="HADHALOGNASE"/>
</dbReference>
<dbReference type="InterPro" id="IPR036412">
    <property type="entry name" value="HAD-like_sf"/>
</dbReference>
<dbReference type="InterPro" id="IPR041492">
    <property type="entry name" value="HAD_2"/>
</dbReference>
<dbReference type="Proteomes" id="UP000231586">
    <property type="component" value="Unassembled WGS sequence"/>
</dbReference>
<protein>
    <submittedName>
        <fullName evidence="5">Putative hydrolase of the HAD superfamily/5'-nucleotidase</fullName>
    </submittedName>
</protein>
<reference evidence="5 6" key="1">
    <citation type="submission" date="2017-11" db="EMBL/GenBank/DDBJ databases">
        <title>Genomic Encyclopedia of Archaeal and Bacterial Type Strains, Phase II (KMG-II): From Individual Species to Whole Genera.</title>
        <authorList>
            <person name="Goeker M."/>
        </authorList>
    </citation>
    <scope>NUCLEOTIDE SEQUENCE [LARGE SCALE GENOMIC DNA]</scope>
    <source>
        <strain evidence="5 6">DSM 22413</strain>
    </source>
</reference>
<dbReference type="InterPro" id="IPR051400">
    <property type="entry name" value="HAD-like_hydrolase"/>
</dbReference>
<dbReference type="Pfam" id="PF13419">
    <property type="entry name" value="HAD_2"/>
    <property type="match status" value="1"/>
</dbReference>
<proteinExistence type="predicted"/>
<comment type="caution">
    <text evidence="5">The sequence shown here is derived from an EMBL/GenBank/DDBJ whole genome shotgun (WGS) entry which is preliminary data.</text>
</comment>
<name>A0A2M8W458_9MICO</name>
<dbReference type="NCBIfam" id="TIGR01549">
    <property type="entry name" value="HAD-SF-IA-v1"/>
    <property type="match status" value="1"/>
</dbReference>
<evidence type="ECO:0000313" key="6">
    <source>
        <dbReference type="Proteomes" id="UP000231586"/>
    </source>
</evidence>
<evidence type="ECO:0000256" key="1">
    <source>
        <dbReference type="ARBA" id="ARBA00001946"/>
    </source>
</evidence>
<keyword evidence="2" id="KW-0479">Metal-binding</keyword>
<gene>
    <name evidence="5" type="ORF">CLV34_2879</name>
</gene>
<evidence type="ECO:0000256" key="3">
    <source>
        <dbReference type="ARBA" id="ARBA00022801"/>
    </source>
</evidence>
<dbReference type="InterPro" id="IPR006439">
    <property type="entry name" value="HAD-SF_hydro_IA"/>
</dbReference>
<keyword evidence="6" id="KW-1185">Reference proteome</keyword>
<keyword evidence="4" id="KW-0460">Magnesium</keyword>
<dbReference type="InterPro" id="IPR023214">
    <property type="entry name" value="HAD_sf"/>
</dbReference>
<dbReference type="GO" id="GO:0046872">
    <property type="term" value="F:metal ion binding"/>
    <property type="evidence" value="ECO:0007669"/>
    <property type="project" value="UniProtKB-KW"/>
</dbReference>
<organism evidence="5 6">
    <name type="scientific">Luteimicrobium subarcticum</name>
    <dbReference type="NCBI Taxonomy" id="620910"/>
    <lineage>
        <taxon>Bacteria</taxon>
        <taxon>Bacillati</taxon>
        <taxon>Actinomycetota</taxon>
        <taxon>Actinomycetes</taxon>
        <taxon>Micrococcales</taxon>
        <taxon>Luteimicrobium</taxon>
    </lineage>
</organism>
<dbReference type="AlphaFoldDB" id="A0A2M8W458"/>
<dbReference type="GO" id="GO:0016791">
    <property type="term" value="F:phosphatase activity"/>
    <property type="evidence" value="ECO:0007669"/>
    <property type="project" value="TreeGrafter"/>
</dbReference>
<dbReference type="SFLD" id="SFLDG01129">
    <property type="entry name" value="C1.5:_HAD__Beta-PGM__Phosphata"/>
    <property type="match status" value="1"/>
</dbReference>
<dbReference type="GO" id="GO:0044281">
    <property type="term" value="P:small molecule metabolic process"/>
    <property type="evidence" value="ECO:0007669"/>
    <property type="project" value="UniProtKB-ARBA"/>
</dbReference>
<comment type="cofactor">
    <cofactor evidence="1">
        <name>Mg(2+)</name>
        <dbReference type="ChEBI" id="CHEBI:18420"/>
    </cofactor>
</comment>
<dbReference type="EMBL" id="PGTZ01000011">
    <property type="protein sequence ID" value="PJI85689.1"/>
    <property type="molecule type" value="Genomic_DNA"/>
</dbReference>
<evidence type="ECO:0000313" key="5">
    <source>
        <dbReference type="EMBL" id="PJI85689.1"/>
    </source>
</evidence>
<dbReference type="RefSeq" id="WP_157803866.1">
    <property type="nucleotide sequence ID" value="NZ_PGTZ01000011.1"/>
</dbReference>
<evidence type="ECO:0000256" key="4">
    <source>
        <dbReference type="ARBA" id="ARBA00022842"/>
    </source>
</evidence>
<evidence type="ECO:0000256" key="2">
    <source>
        <dbReference type="ARBA" id="ARBA00022723"/>
    </source>
</evidence>
<dbReference type="NCBIfam" id="TIGR01509">
    <property type="entry name" value="HAD-SF-IA-v3"/>
    <property type="match status" value="1"/>
</dbReference>
<accession>A0A2M8W458</accession>